<evidence type="ECO:0000256" key="1">
    <source>
        <dbReference type="SAM" id="Phobius"/>
    </source>
</evidence>
<keyword evidence="1" id="KW-1133">Transmembrane helix</keyword>
<keyword evidence="1" id="KW-0472">Membrane</keyword>
<dbReference type="AlphaFoldDB" id="A0A8S1F3G1"/>
<dbReference type="Proteomes" id="UP000494206">
    <property type="component" value="Unassembled WGS sequence"/>
</dbReference>
<comment type="caution">
    <text evidence="2">The sequence shown here is derived from an EMBL/GenBank/DDBJ whole genome shotgun (WGS) entry which is preliminary data.</text>
</comment>
<feature type="transmembrane region" description="Helical" evidence="1">
    <location>
        <begin position="151"/>
        <end position="174"/>
    </location>
</feature>
<reference evidence="2 3" key="1">
    <citation type="submission" date="2020-04" db="EMBL/GenBank/DDBJ databases">
        <authorList>
            <person name="Laetsch R D."/>
            <person name="Stevens L."/>
            <person name="Kumar S."/>
            <person name="Blaxter L. M."/>
        </authorList>
    </citation>
    <scope>NUCLEOTIDE SEQUENCE [LARGE SCALE GENOMIC DNA]</scope>
</reference>
<proteinExistence type="predicted"/>
<dbReference type="OrthoDB" id="5772927at2759"/>
<organism evidence="2 3">
    <name type="scientific">Caenorhabditis bovis</name>
    <dbReference type="NCBI Taxonomy" id="2654633"/>
    <lineage>
        <taxon>Eukaryota</taxon>
        <taxon>Metazoa</taxon>
        <taxon>Ecdysozoa</taxon>
        <taxon>Nematoda</taxon>
        <taxon>Chromadorea</taxon>
        <taxon>Rhabditida</taxon>
        <taxon>Rhabditina</taxon>
        <taxon>Rhabditomorpha</taxon>
        <taxon>Rhabditoidea</taxon>
        <taxon>Rhabditidae</taxon>
        <taxon>Peloderinae</taxon>
        <taxon>Caenorhabditis</taxon>
    </lineage>
</organism>
<dbReference type="EMBL" id="CADEPM010000006">
    <property type="protein sequence ID" value="CAB3407066.1"/>
    <property type="molecule type" value="Genomic_DNA"/>
</dbReference>
<protein>
    <submittedName>
        <fullName evidence="2">Uncharacterized protein</fullName>
    </submittedName>
</protein>
<sequence length="201" mass="22396">MTGHKAAGLPPNFVFSPNDKFYVAPATCYTLHYTTGAYVAAAIEFVILGVGFSCFYQMSHVTGSVEGWLSILLACITAFSAITSIIMIIGIRSDKPSFFTPKLTFITLEITFLMFWAFLSIISMSVGLDFTRQMFGVFAKVWMIERDYGPIWPFTAAVVSFFTAAVAIWTRIIVQGACDYMLDKIYFADRPNVELKSSKSQ</sequence>
<feature type="transmembrane region" description="Helical" evidence="1">
    <location>
        <begin position="37"/>
        <end position="56"/>
    </location>
</feature>
<keyword evidence="1" id="KW-0812">Transmembrane</keyword>
<keyword evidence="3" id="KW-1185">Reference proteome</keyword>
<feature type="transmembrane region" description="Helical" evidence="1">
    <location>
        <begin position="103"/>
        <end position="130"/>
    </location>
</feature>
<evidence type="ECO:0000313" key="2">
    <source>
        <dbReference type="EMBL" id="CAB3407066.1"/>
    </source>
</evidence>
<feature type="transmembrane region" description="Helical" evidence="1">
    <location>
        <begin position="68"/>
        <end position="91"/>
    </location>
</feature>
<name>A0A8S1F3G1_9PELO</name>
<gene>
    <name evidence="2" type="ORF">CBOVIS_LOCUS9046</name>
</gene>
<evidence type="ECO:0000313" key="3">
    <source>
        <dbReference type="Proteomes" id="UP000494206"/>
    </source>
</evidence>
<accession>A0A8S1F3G1</accession>